<accession>A0A4Z2EY29</accession>
<evidence type="ECO:0000313" key="3">
    <source>
        <dbReference type="Proteomes" id="UP000314294"/>
    </source>
</evidence>
<sequence length="82" mass="9089">MYRSLYMAVGQPPVSGLQYRDGSEAMHSGSTSTNGLAASAFRCSHRATRLSNPFITHKFSQSRVLRSESGAAEQRRRSSPRR</sequence>
<name>A0A4Z2EY29_9TELE</name>
<evidence type="ECO:0000256" key="1">
    <source>
        <dbReference type="SAM" id="MobiDB-lite"/>
    </source>
</evidence>
<reference evidence="2 3" key="1">
    <citation type="submission" date="2019-03" db="EMBL/GenBank/DDBJ databases">
        <title>First draft genome of Liparis tanakae, snailfish: a comprehensive survey of snailfish specific genes.</title>
        <authorList>
            <person name="Kim W."/>
            <person name="Song I."/>
            <person name="Jeong J.-H."/>
            <person name="Kim D."/>
            <person name="Kim S."/>
            <person name="Ryu S."/>
            <person name="Song J.Y."/>
            <person name="Lee S.K."/>
        </authorList>
    </citation>
    <scope>NUCLEOTIDE SEQUENCE [LARGE SCALE GENOMIC DNA]</scope>
    <source>
        <tissue evidence="2">Muscle</tissue>
    </source>
</reference>
<feature type="region of interest" description="Disordered" evidence="1">
    <location>
        <begin position="61"/>
        <end position="82"/>
    </location>
</feature>
<keyword evidence="3" id="KW-1185">Reference proteome</keyword>
<proteinExistence type="predicted"/>
<dbReference type="Proteomes" id="UP000314294">
    <property type="component" value="Unassembled WGS sequence"/>
</dbReference>
<evidence type="ECO:0000313" key="2">
    <source>
        <dbReference type="EMBL" id="TNN33481.1"/>
    </source>
</evidence>
<dbReference type="EMBL" id="SRLO01002232">
    <property type="protein sequence ID" value="TNN33481.1"/>
    <property type="molecule type" value="Genomic_DNA"/>
</dbReference>
<dbReference type="AlphaFoldDB" id="A0A4Z2EY29"/>
<protein>
    <submittedName>
        <fullName evidence="2">Uncharacterized protein</fullName>
    </submittedName>
</protein>
<comment type="caution">
    <text evidence="2">The sequence shown here is derived from an EMBL/GenBank/DDBJ whole genome shotgun (WGS) entry which is preliminary data.</text>
</comment>
<organism evidence="2 3">
    <name type="scientific">Liparis tanakae</name>
    <name type="common">Tanaka's snailfish</name>
    <dbReference type="NCBI Taxonomy" id="230148"/>
    <lineage>
        <taxon>Eukaryota</taxon>
        <taxon>Metazoa</taxon>
        <taxon>Chordata</taxon>
        <taxon>Craniata</taxon>
        <taxon>Vertebrata</taxon>
        <taxon>Euteleostomi</taxon>
        <taxon>Actinopterygii</taxon>
        <taxon>Neopterygii</taxon>
        <taxon>Teleostei</taxon>
        <taxon>Neoteleostei</taxon>
        <taxon>Acanthomorphata</taxon>
        <taxon>Eupercaria</taxon>
        <taxon>Perciformes</taxon>
        <taxon>Cottioidei</taxon>
        <taxon>Cottales</taxon>
        <taxon>Liparidae</taxon>
        <taxon>Liparis</taxon>
    </lineage>
</organism>
<gene>
    <name evidence="2" type="ORF">EYF80_056358</name>
</gene>